<name>A0A9X9XHN5_9PROT</name>
<dbReference type="Proteomes" id="UP001138709">
    <property type="component" value="Unassembled WGS sequence"/>
</dbReference>
<dbReference type="AlphaFoldDB" id="A0A9X9XHN5"/>
<accession>A0A9X9XHN5</accession>
<evidence type="ECO:0000313" key="2">
    <source>
        <dbReference type="EMBL" id="MBR0683221.1"/>
    </source>
</evidence>
<evidence type="ECO:0000256" key="1">
    <source>
        <dbReference type="SAM" id="Phobius"/>
    </source>
</evidence>
<keyword evidence="1" id="KW-1133">Transmembrane helix</keyword>
<dbReference type="RefSeq" id="WP_211848793.1">
    <property type="nucleotide sequence ID" value="NZ_JAAEDL010000028.1"/>
</dbReference>
<feature type="transmembrane region" description="Helical" evidence="1">
    <location>
        <begin position="56"/>
        <end position="74"/>
    </location>
</feature>
<organism evidence="2 3">
    <name type="scientific">Neoroseomonas eburnea</name>
    <dbReference type="NCBI Taxonomy" id="1346889"/>
    <lineage>
        <taxon>Bacteria</taxon>
        <taxon>Pseudomonadati</taxon>
        <taxon>Pseudomonadota</taxon>
        <taxon>Alphaproteobacteria</taxon>
        <taxon>Acetobacterales</taxon>
        <taxon>Acetobacteraceae</taxon>
        <taxon>Neoroseomonas</taxon>
    </lineage>
</organism>
<reference evidence="2" key="1">
    <citation type="submission" date="2020-01" db="EMBL/GenBank/DDBJ databases">
        <authorList>
            <person name="Rat A."/>
        </authorList>
    </citation>
    <scope>NUCLEOTIDE SEQUENCE</scope>
    <source>
        <strain evidence="2">LMG 31228</strain>
    </source>
</reference>
<feature type="transmembrane region" description="Helical" evidence="1">
    <location>
        <begin position="104"/>
        <end position="121"/>
    </location>
</feature>
<gene>
    <name evidence="2" type="ORF">GXW74_22225</name>
</gene>
<proteinExistence type="predicted"/>
<keyword evidence="1" id="KW-0472">Membrane</keyword>
<dbReference type="EMBL" id="JAAEDL010000028">
    <property type="protein sequence ID" value="MBR0683221.1"/>
    <property type="molecule type" value="Genomic_DNA"/>
</dbReference>
<comment type="caution">
    <text evidence="2">The sequence shown here is derived from an EMBL/GenBank/DDBJ whole genome shotgun (WGS) entry which is preliminary data.</text>
</comment>
<reference evidence="2" key="2">
    <citation type="journal article" date="2021" name="Syst. Appl. Microbiol.">
        <title>Roseomonas hellenica sp. nov., isolated from roots of wild-growing Alkanna tinctoria.</title>
        <authorList>
            <person name="Rat A."/>
            <person name="Naranjo H.D."/>
            <person name="Lebbe L."/>
            <person name="Cnockaert M."/>
            <person name="Krigas N."/>
            <person name="Grigoriadou K."/>
            <person name="Maloupa E."/>
            <person name="Willems A."/>
        </authorList>
    </citation>
    <scope>NUCLEOTIDE SEQUENCE</scope>
    <source>
        <strain evidence="2">LMG 31228</strain>
    </source>
</reference>
<protein>
    <submittedName>
        <fullName evidence="2">DoxX family membrane protein</fullName>
    </submittedName>
</protein>
<keyword evidence="3" id="KW-1185">Reference proteome</keyword>
<evidence type="ECO:0000313" key="3">
    <source>
        <dbReference type="Proteomes" id="UP001138709"/>
    </source>
</evidence>
<keyword evidence="1" id="KW-0812">Transmembrane</keyword>
<feature type="transmembrane region" description="Helical" evidence="1">
    <location>
        <begin position="12"/>
        <end position="36"/>
    </location>
</feature>
<sequence>MIRRLTIDVPRILLGLLFLVAAVDGFTWMLTGQRLIHPPTSAAGLRFEDGLKESGFIWPLMKTIDLVAGLCLLFNRFPALALLFLLPIITVIILFHLVLNPGGIPVAAVLAVLTGMLLFGYRDRYLPLLR</sequence>
<feature type="transmembrane region" description="Helical" evidence="1">
    <location>
        <begin position="79"/>
        <end position="98"/>
    </location>
</feature>